<reference evidence="1 3" key="1">
    <citation type="submission" date="2018-08" db="EMBL/GenBank/DDBJ databases">
        <title>Proposal of Muricauda 72 sp.nov. and Muricauda NH166 sp.nov., isolated from seawater.</title>
        <authorList>
            <person name="Cheng H."/>
            <person name="Wu Y.-H."/>
            <person name="Guo L.-L."/>
            <person name="Xu X.-W."/>
        </authorList>
    </citation>
    <scope>NUCLEOTIDE SEQUENCE [LARGE SCALE GENOMIC DNA]</scope>
    <source>
        <strain evidence="1 3">72</strain>
    </source>
</reference>
<proteinExistence type="predicted"/>
<dbReference type="Pfam" id="PF09926">
    <property type="entry name" value="DUF2158"/>
    <property type="match status" value="1"/>
</dbReference>
<dbReference type="RefSeq" id="WP_119648741.1">
    <property type="nucleotide sequence ID" value="NZ_QXFI01000036.1"/>
</dbReference>
<dbReference type="EMBL" id="VNWK01000036">
    <property type="protein sequence ID" value="TXJ90713.1"/>
    <property type="molecule type" value="Genomic_DNA"/>
</dbReference>
<organism evidence="1 3">
    <name type="scientific">Flagellimonas pelagia</name>
    <dbReference type="NCBI Taxonomy" id="2306998"/>
    <lineage>
        <taxon>Bacteria</taxon>
        <taxon>Pseudomonadati</taxon>
        <taxon>Bacteroidota</taxon>
        <taxon>Flavobacteriia</taxon>
        <taxon>Flavobacteriales</taxon>
        <taxon>Flavobacteriaceae</taxon>
        <taxon>Flagellimonas</taxon>
    </lineage>
</organism>
<dbReference type="OrthoDB" id="1264301at2"/>
<sequence length="55" mass="6313">MSELKLGDVVFLKSGGPEMTIYKVSERNNQVGCKWFDGKELKYGAFIKEELQKKD</sequence>
<dbReference type="Proteomes" id="UP000321621">
    <property type="component" value="Unassembled WGS sequence"/>
</dbReference>
<dbReference type="AlphaFoldDB" id="A0A3A1ND06"/>
<keyword evidence="4" id="KW-1185">Reference proteome</keyword>
<comment type="caution">
    <text evidence="1">The sequence shown here is derived from an EMBL/GenBank/DDBJ whole genome shotgun (WGS) entry which is preliminary data.</text>
</comment>
<dbReference type="EMBL" id="QXFI01000036">
    <property type="protein sequence ID" value="RIV42279.1"/>
    <property type="molecule type" value="Genomic_DNA"/>
</dbReference>
<evidence type="ECO:0000313" key="4">
    <source>
        <dbReference type="Proteomes" id="UP000321621"/>
    </source>
</evidence>
<accession>A0A3A1ND06</accession>
<evidence type="ECO:0000313" key="2">
    <source>
        <dbReference type="EMBL" id="TXJ90713.1"/>
    </source>
</evidence>
<reference evidence="2 4" key="2">
    <citation type="submission" date="2019-07" db="EMBL/GenBank/DDBJ databases">
        <title>Draft genome of two Muricauda strains isolated from deep sea.</title>
        <authorList>
            <person name="Sun C."/>
        </authorList>
    </citation>
    <scope>NUCLEOTIDE SEQUENCE [LARGE SCALE GENOMIC DNA]</scope>
    <source>
        <strain evidence="2 4">72</strain>
    </source>
</reference>
<gene>
    <name evidence="1" type="ORF">D2V05_17080</name>
    <name evidence="2" type="ORF">FQ017_16930</name>
</gene>
<evidence type="ECO:0000313" key="3">
    <source>
        <dbReference type="Proteomes" id="UP000266691"/>
    </source>
</evidence>
<evidence type="ECO:0000313" key="1">
    <source>
        <dbReference type="EMBL" id="RIV42279.1"/>
    </source>
</evidence>
<dbReference type="InterPro" id="IPR019226">
    <property type="entry name" value="DUF2158"/>
</dbReference>
<dbReference type="Proteomes" id="UP000266691">
    <property type="component" value="Unassembled WGS sequence"/>
</dbReference>
<protein>
    <submittedName>
        <fullName evidence="1">DUF2158 domain-containing protein</fullName>
    </submittedName>
</protein>
<name>A0A3A1ND06_9FLAO</name>